<dbReference type="PANTHER" id="PTHR30267">
    <property type="entry name" value="PROTEIN KINASE PRKA"/>
    <property type="match status" value="1"/>
</dbReference>
<proteinExistence type="predicted"/>
<dbReference type="SMART" id="SM00763">
    <property type="entry name" value="AAA_PrkA"/>
    <property type="match status" value="1"/>
</dbReference>
<dbReference type="GO" id="GO:0004672">
    <property type="term" value="F:protein kinase activity"/>
    <property type="evidence" value="ECO:0007669"/>
    <property type="project" value="TreeGrafter"/>
</dbReference>
<dbReference type="AlphaFoldDB" id="A0A1H7JA10"/>
<keyword evidence="2" id="KW-0418">Kinase</keyword>
<dbReference type="OrthoDB" id="9761914at2"/>
<evidence type="ECO:0000259" key="1">
    <source>
        <dbReference type="SMART" id="SM00763"/>
    </source>
</evidence>
<name>A0A1H7JA10_STIAU</name>
<dbReference type="SUPFAM" id="SSF52540">
    <property type="entry name" value="P-loop containing nucleoside triphosphate hydrolases"/>
    <property type="match status" value="2"/>
</dbReference>
<dbReference type="EMBL" id="FOAP01000002">
    <property type="protein sequence ID" value="SEK70125.1"/>
    <property type="molecule type" value="Genomic_DNA"/>
</dbReference>
<dbReference type="InterPro" id="IPR027417">
    <property type="entry name" value="P-loop_NTPase"/>
</dbReference>
<organism evidence="2 3">
    <name type="scientific">Stigmatella aurantiaca</name>
    <dbReference type="NCBI Taxonomy" id="41"/>
    <lineage>
        <taxon>Bacteria</taxon>
        <taxon>Pseudomonadati</taxon>
        <taxon>Myxococcota</taxon>
        <taxon>Myxococcia</taxon>
        <taxon>Myxococcales</taxon>
        <taxon>Cystobacterineae</taxon>
        <taxon>Archangiaceae</taxon>
        <taxon>Stigmatella</taxon>
    </lineage>
</organism>
<dbReference type="InterPro" id="IPR010650">
    <property type="entry name" value="PrkA_C"/>
</dbReference>
<protein>
    <submittedName>
        <fullName evidence="2">Putative serine protein kinase, PrkA</fullName>
    </submittedName>
</protein>
<keyword evidence="3" id="KW-1185">Reference proteome</keyword>
<evidence type="ECO:0000313" key="2">
    <source>
        <dbReference type="EMBL" id="SEK70125.1"/>
    </source>
</evidence>
<sequence length="750" mass="85867">MEAKRYLQDIGAHVSADFVKNRSILSFEEYVSLFFNDPRSQARNAAQYLRDVMDHYGSEQVPHPTGTIRRFKVFDIPGMDRDGRVAGQEEVQNAIYRLLGNFVRTGRINKLILLHGPNGSAKSTLVNALKAGMEDYSNQPFGALYRLAWVFPSEKLIKGSIGFGERVPTPETDVATTFAHLEAESIDVRMPCELRDHPLFIVPPAERRKMLEAALKKKGLGNGDGASGDFILSNYIRDGEMCHKCRRIFTALLNAYAGDYLKVLRHVQIERFYVSRRYQEGTVTVEPQMSVDAIVQQITADRTQLNLPPALHGVALFEPHGPLVHANRGLIEYSDLLKRPLEAFKYLLGFSETSQVPLEPFVLQLDEVLIASANEKHLGAFKELPDFASFKGRIELVRVPYLRHYKQEQEIYDAQITSTSVGKHVAPHATEVAAMWAVLTRLKKPIPERYAADVKELVDQITPLEKMHLYTEGRAPQRLTSANNKELKRLRTELYEESDTYPNYEGRSGASAREIKTALFNAAQSPDYKCLNALAVLEELDAICRDKSVYEFLQQEVVDRYHDHAEFVRAVEGEYLDRVDSEVRDSMGLVSEDQYRDLVERYLQNVSHWVRGEKMRNRVTGEMERPDEGRMAEMEGIIMPKGEDPGEFRRGLISSIGAHRLDNPDAQMDYPRIFPDMFKRLRDHYFEERKRVLRKNKENILKYLSEERGALTPREQSQVESTLKTMADRFGYCEHCAKDAILFLMKKRYG</sequence>
<dbReference type="Pfam" id="PF06798">
    <property type="entry name" value="PrkA"/>
    <property type="match status" value="1"/>
</dbReference>
<keyword evidence="2" id="KW-0808">Transferase</keyword>
<dbReference type="RefSeq" id="WP_075005291.1">
    <property type="nucleotide sequence ID" value="NZ_FOAP01000002.1"/>
</dbReference>
<dbReference type="Pfam" id="PF08298">
    <property type="entry name" value="AAA_PrkA"/>
    <property type="match status" value="1"/>
</dbReference>
<accession>A0A1H7JA10</accession>
<dbReference type="PANTHER" id="PTHR30267:SF2">
    <property type="entry name" value="PROTEIN PRKA"/>
    <property type="match status" value="1"/>
</dbReference>
<gene>
    <name evidence="2" type="ORF">SAMN05444354_102119</name>
</gene>
<evidence type="ECO:0000313" key="3">
    <source>
        <dbReference type="Proteomes" id="UP000182719"/>
    </source>
</evidence>
<feature type="domain" description="PrkA AAA" evidence="1">
    <location>
        <begin position="25"/>
        <end position="449"/>
    </location>
</feature>
<dbReference type="InterPro" id="IPR013153">
    <property type="entry name" value="Prk_AAA"/>
</dbReference>
<reference evidence="3" key="1">
    <citation type="submission" date="2016-10" db="EMBL/GenBank/DDBJ databases">
        <authorList>
            <person name="Varghese N."/>
            <person name="Submissions S."/>
        </authorList>
    </citation>
    <scope>NUCLEOTIDE SEQUENCE [LARGE SCALE GENOMIC DNA]</scope>
    <source>
        <strain evidence="3">DSM 17044</strain>
    </source>
</reference>
<dbReference type="Proteomes" id="UP000182719">
    <property type="component" value="Unassembled WGS sequence"/>
</dbReference>